<dbReference type="InterPro" id="IPR006016">
    <property type="entry name" value="UspA"/>
</dbReference>
<comment type="similarity">
    <text evidence="1">Belongs to the universal stress protein A family.</text>
</comment>
<dbReference type="Proteomes" id="UP000298860">
    <property type="component" value="Unassembled WGS sequence"/>
</dbReference>
<evidence type="ECO:0000313" key="4">
    <source>
        <dbReference type="Proteomes" id="UP000298860"/>
    </source>
</evidence>
<dbReference type="Pfam" id="PF00582">
    <property type="entry name" value="Usp"/>
    <property type="match status" value="1"/>
</dbReference>
<dbReference type="PRINTS" id="PR01438">
    <property type="entry name" value="UNVRSLSTRESS"/>
</dbReference>
<organism evidence="3 4">
    <name type="scientific">Gandjariella thermophila</name>
    <dbReference type="NCBI Taxonomy" id="1931992"/>
    <lineage>
        <taxon>Bacteria</taxon>
        <taxon>Bacillati</taxon>
        <taxon>Actinomycetota</taxon>
        <taxon>Actinomycetes</taxon>
        <taxon>Pseudonocardiales</taxon>
        <taxon>Pseudonocardiaceae</taxon>
        <taxon>Gandjariella</taxon>
    </lineage>
</organism>
<accession>A0A4D4J1S8</accession>
<dbReference type="InterPro" id="IPR006015">
    <property type="entry name" value="Universal_stress_UspA"/>
</dbReference>
<dbReference type="Gene3D" id="3.40.50.620">
    <property type="entry name" value="HUPs"/>
    <property type="match status" value="1"/>
</dbReference>
<evidence type="ECO:0000256" key="1">
    <source>
        <dbReference type="ARBA" id="ARBA00008791"/>
    </source>
</evidence>
<name>A0A4D4J1S8_9PSEU</name>
<protein>
    <recommendedName>
        <fullName evidence="2">UspA domain-containing protein</fullName>
    </recommendedName>
</protein>
<reference evidence="4" key="1">
    <citation type="submission" date="2019-04" db="EMBL/GenBank/DDBJ databases">
        <title>Draft genome sequence of Pseudonocardiaceae bacterium SL3-2-4.</title>
        <authorList>
            <person name="Ningsih F."/>
            <person name="Yokota A."/>
            <person name="Sakai Y."/>
            <person name="Nanatani K."/>
            <person name="Yabe S."/>
            <person name="Oetari A."/>
            <person name="Sjamsuridzal W."/>
        </authorList>
    </citation>
    <scope>NUCLEOTIDE SEQUENCE [LARGE SCALE GENOMIC DNA]</scope>
    <source>
        <strain evidence="4">SL3-2-4</strain>
    </source>
</reference>
<proteinExistence type="inferred from homology"/>
<dbReference type="CDD" id="cd00293">
    <property type="entry name" value="USP-like"/>
    <property type="match status" value="1"/>
</dbReference>
<comment type="caution">
    <text evidence="3">The sequence shown here is derived from an EMBL/GenBank/DDBJ whole genome shotgun (WGS) entry which is preliminary data.</text>
</comment>
<gene>
    <name evidence="3" type="ORF">GTS_06750</name>
</gene>
<feature type="domain" description="UspA" evidence="2">
    <location>
        <begin position="9"/>
        <end position="150"/>
    </location>
</feature>
<evidence type="ECO:0000259" key="2">
    <source>
        <dbReference type="Pfam" id="PF00582"/>
    </source>
</evidence>
<dbReference type="InterPro" id="IPR014729">
    <property type="entry name" value="Rossmann-like_a/b/a_fold"/>
</dbReference>
<dbReference type="SUPFAM" id="SSF52402">
    <property type="entry name" value="Adenine nucleotide alpha hydrolases-like"/>
    <property type="match status" value="1"/>
</dbReference>
<sequence>MVVIVVADVVVVGVDGSADSVSALRWALKYAEERGDTVRVVHAWTDVPWYDELTDLRRDQLALDRARSEADAAQIVVDALRAAGVTGPAVRGVVTEGAPGAALVELSADADLLVVGAAGTGQDPGFGRVPLGATARYVTRYAVCPVTVVRGVRPRGRANRPRVEEFREVSVPRQRSRFTGTRT</sequence>
<keyword evidence="4" id="KW-1185">Reference proteome</keyword>
<evidence type="ECO:0000313" key="3">
    <source>
        <dbReference type="EMBL" id="GDY29042.1"/>
    </source>
</evidence>
<dbReference type="PANTHER" id="PTHR31964:SF113">
    <property type="entry name" value="USPA DOMAIN-CONTAINING PROTEIN"/>
    <property type="match status" value="1"/>
</dbReference>
<dbReference type="OrthoDB" id="6174426at2"/>
<dbReference type="AlphaFoldDB" id="A0A4D4J1S8"/>
<dbReference type="EMBL" id="BJFL01000002">
    <property type="protein sequence ID" value="GDY29042.1"/>
    <property type="molecule type" value="Genomic_DNA"/>
</dbReference>
<dbReference type="PANTHER" id="PTHR31964">
    <property type="entry name" value="ADENINE NUCLEOTIDE ALPHA HYDROLASES-LIKE SUPERFAMILY PROTEIN"/>
    <property type="match status" value="1"/>
</dbReference>